<evidence type="ECO:0000256" key="2">
    <source>
        <dbReference type="SAM" id="Coils"/>
    </source>
</evidence>
<dbReference type="EMBL" id="JAXOVW010000001">
    <property type="protein sequence ID" value="MDZ5605677.1"/>
    <property type="molecule type" value="Genomic_DNA"/>
</dbReference>
<evidence type="ECO:0000313" key="3">
    <source>
        <dbReference type="EMBL" id="MDZ5605677.1"/>
    </source>
</evidence>
<protein>
    <submittedName>
        <fullName evidence="3">IS200/IS605 family accessory protein TnpB-related protein</fullName>
    </submittedName>
</protein>
<evidence type="ECO:0000256" key="1">
    <source>
        <dbReference type="ARBA" id="ARBA00023125"/>
    </source>
</evidence>
<feature type="coiled-coil region" evidence="2">
    <location>
        <begin position="93"/>
        <end position="120"/>
    </location>
</feature>
<keyword evidence="4" id="KW-1185">Reference proteome</keyword>
<proteinExistence type="predicted"/>
<dbReference type="InterPro" id="IPR010095">
    <property type="entry name" value="Cas12f1-like_TNB"/>
</dbReference>
<reference evidence="4" key="1">
    <citation type="submission" date="2023-11" db="EMBL/GenBank/DDBJ databases">
        <title>Genome Sequence of Bacillus pseudomycoides stain BUPM19.</title>
        <authorList>
            <person name="Farhat A."/>
        </authorList>
    </citation>
    <scope>NUCLEOTIDE SEQUENCE [LARGE SCALE GENOMIC DNA]</scope>
    <source>
        <strain evidence="4">BUPM19</strain>
    </source>
</reference>
<evidence type="ECO:0000313" key="4">
    <source>
        <dbReference type="Proteomes" id="UP001291930"/>
    </source>
</evidence>
<accession>A0ABU5JR49</accession>
<organism evidence="3 4">
    <name type="scientific">Bacillus bingmayongensis</name>
    <dbReference type="NCBI Taxonomy" id="1150157"/>
    <lineage>
        <taxon>Bacteria</taxon>
        <taxon>Bacillati</taxon>
        <taxon>Bacillota</taxon>
        <taxon>Bacilli</taxon>
        <taxon>Bacillales</taxon>
        <taxon>Bacillaceae</taxon>
        <taxon>Bacillus</taxon>
    </lineage>
</organism>
<gene>
    <name evidence="3" type="ORF">U2I54_00730</name>
</gene>
<keyword evidence="2" id="KW-0175">Coiled coil</keyword>
<dbReference type="RefSeq" id="WP_374216457.1">
    <property type="nucleotide sequence ID" value="NZ_JAXOVW010000001.1"/>
</dbReference>
<dbReference type="NCBIfam" id="TIGR01766">
    <property type="entry name" value="IS200/IS605 family accessory protein TnpB-like domain"/>
    <property type="match status" value="1"/>
</dbReference>
<name>A0ABU5JR49_9BACI</name>
<keyword evidence="1" id="KW-0238">DNA-binding</keyword>
<dbReference type="Proteomes" id="UP001291930">
    <property type="component" value="Unassembled WGS sequence"/>
</dbReference>
<sequence length="556" mass="65305">MKKAYFSKRIYKRDMPYEMVDILTKTIETFNRAKRFAFQTIVREKRWNRKIHTESLHLVLKRKYQLTDYYANSAVQEARALFTGLMELQKLYEKQTQEKIKKLKKKLKQERTKLTNFRKIKQSCVKGKLTFPKNTRFAKHNNLISLSRKKDTLIWLNEYLFEHQYLDVQIKRIQAKIGLLTHRQYRLTQKLSSYQTNIPSAVFGSKKLFRSQFTIDEFIHNHDKWKALFSRARNKQLILSGRKDAKHGNFVFQYVTQNQELWMTSSTGKQVMFPAVTFPYGQEIMEEVITNQLQCKNKKKHGKPIAWSVEDYGEYYIVKCLVDVPENPHTNYSKADGVIGIDCNLDHFAWANVTKGGNYKGSGSFRFSIIGKSTGQITKIIEGEVIRLVNLAHQYNKPIVIEKLDTTQSRAGDRYGNRRANRMKSLFAYQKMTDAILGRADKRAVAVFQVNPAYTSISGKMKYMRKLGISIHQSAAFTIGRRGLGYKEKVPQVLQPYIPKKEVHHWSHWHQLNTRLDIRTHHFYQLYHVNQPEEALQIERLDLFESEKKKLAKLLA</sequence>
<comment type="caution">
    <text evidence="3">The sequence shown here is derived from an EMBL/GenBank/DDBJ whole genome shotgun (WGS) entry which is preliminary data.</text>
</comment>